<keyword evidence="6 9" id="KW-0808">Transferase</keyword>
<dbReference type="PANTHER" id="PTHR42885:SF2">
    <property type="entry name" value="HISTIDINOL-PHOSPHATE AMINOTRANSFERASE"/>
    <property type="match status" value="1"/>
</dbReference>
<dbReference type="InterPro" id="IPR015422">
    <property type="entry name" value="PyrdxlP-dep_Trfase_small"/>
</dbReference>
<dbReference type="AlphaFoldDB" id="A0A6H9WB06"/>
<evidence type="ECO:0000313" key="11">
    <source>
        <dbReference type="EMBL" id="KAB1646934.1"/>
    </source>
</evidence>
<evidence type="ECO:0000256" key="1">
    <source>
        <dbReference type="ARBA" id="ARBA00001933"/>
    </source>
</evidence>
<keyword evidence="12" id="KW-1185">Reference proteome</keyword>
<dbReference type="Proteomes" id="UP000431744">
    <property type="component" value="Unassembled WGS sequence"/>
</dbReference>
<protein>
    <recommendedName>
        <fullName evidence="9">Histidinol-phosphate aminotransferase</fullName>
        <ecNumber evidence="9">2.6.1.9</ecNumber>
    </recommendedName>
    <alternativeName>
        <fullName evidence="9">Imidazole acetol-phosphate transaminase</fullName>
    </alternativeName>
</protein>
<accession>A0A6H9WB06</accession>
<dbReference type="EC" id="2.6.1.9" evidence="9"/>
<dbReference type="UniPathway" id="UPA00031">
    <property type="reaction ID" value="UER00012"/>
</dbReference>
<comment type="similarity">
    <text evidence="2 9">Belongs to the class-II pyridoxal-phosphate-dependent aminotransferase family. Histidinol-phosphate aminotransferase subfamily.</text>
</comment>
<dbReference type="PANTHER" id="PTHR42885">
    <property type="entry name" value="HISTIDINOL-PHOSPHATE AMINOTRANSFERASE-RELATED"/>
    <property type="match status" value="1"/>
</dbReference>
<organism evidence="11 12">
    <name type="scientific">Pseudoclavibacter endophyticus</name>
    <dbReference type="NCBI Taxonomy" id="1778590"/>
    <lineage>
        <taxon>Bacteria</taxon>
        <taxon>Bacillati</taxon>
        <taxon>Actinomycetota</taxon>
        <taxon>Actinomycetes</taxon>
        <taxon>Micrococcales</taxon>
        <taxon>Microbacteriaceae</taxon>
        <taxon>Pseudoclavibacter</taxon>
    </lineage>
</organism>
<dbReference type="OrthoDB" id="9809616at2"/>
<dbReference type="PROSITE" id="PS00599">
    <property type="entry name" value="AA_TRANSFER_CLASS_2"/>
    <property type="match status" value="1"/>
</dbReference>
<dbReference type="Gene3D" id="3.90.1150.10">
    <property type="entry name" value="Aspartate Aminotransferase, domain 1"/>
    <property type="match status" value="1"/>
</dbReference>
<keyword evidence="4 9" id="KW-0032">Aminotransferase</keyword>
<evidence type="ECO:0000313" key="12">
    <source>
        <dbReference type="Proteomes" id="UP000431744"/>
    </source>
</evidence>
<dbReference type="NCBIfam" id="NF002877">
    <property type="entry name" value="PRK03317.1"/>
    <property type="match status" value="1"/>
</dbReference>
<comment type="catalytic activity">
    <reaction evidence="9">
        <text>L-histidinol phosphate + 2-oxoglutarate = 3-(imidazol-4-yl)-2-oxopropyl phosphate + L-glutamate</text>
        <dbReference type="Rhea" id="RHEA:23744"/>
        <dbReference type="ChEBI" id="CHEBI:16810"/>
        <dbReference type="ChEBI" id="CHEBI:29985"/>
        <dbReference type="ChEBI" id="CHEBI:57766"/>
        <dbReference type="ChEBI" id="CHEBI:57980"/>
        <dbReference type="EC" id="2.6.1.9"/>
    </reaction>
</comment>
<dbReference type="CDD" id="cd00609">
    <property type="entry name" value="AAT_like"/>
    <property type="match status" value="1"/>
</dbReference>
<dbReference type="InterPro" id="IPR015424">
    <property type="entry name" value="PyrdxlP-dep_Trfase"/>
</dbReference>
<dbReference type="GO" id="GO:0000105">
    <property type="term" value="P:L-histidine biosynthetic process"/>
    <property type="evidence" value="ECO:0007669"/>
    <property type="project" value="UniProtKB-UniRule"/>
</dbReference>
<evidence type="ECO:0000256" key="3">
    <source>
        <dbReference type="ARBA" id="ARBA00011738"/>
    </source>
</evidence>
<dbReference type="Gene3D" id="3.40.640.10">
    <property type="entry name" value="Type I PLP-dependent aspartate aminotransferase-like (Major domain)"/>
    <property type="match status" value="1"/>
</dbReference>
<name>A0A6H9WB06_9MICO</name>
<evidence type="ECO:0000256" key="4">
    <source>
        <dbReference type="ARBA" id="ARBA00022576"/>
    </source>
</evidence>
<dbReference type="NCBIfam" id="TIGR01141">
    <property type="entry name" value="hisC"/>
    <property type="match status" value="1"/>
</dbReference>
<dbReference type="SUPFAM" id="SSF53383">
    <property type="entry name" value="PLP-dependent transferases"/>
    <property type="match status" value="1"/>
</dbReference>
<sequence>MTTLDDLPIREDLRGLSPYGAPQQPVRVTINVNENPYEVPVGVQHHLQEAIARELAGLNRYPDREFTGLREKLAVYLTRELEAASDSAGGVRVVGPDQVWAANGSNEIMQQLLQAFAGPGRRVLSFSPSYSMYPLLARGVGAEFVTANRTDAFEVTPALATDAIRRERPTVTVLCTPNNPTGTGLPLETITAAYDAVVETDGILIIDEAYAEFRHAGQPSALELLGGRDRLVVSRTMSKAFAFAGARVGYLAATPALIDAVRLVRLPYHLSALTQAAASAALDCTDIMLAQVDVIRQQRDRLVLAFEEAGFRPYPSEANFVLVAGVDDPQALFEHCLERDILIRDVGIPGTIRVSAGTPVETTEFLSALAEYPGTPRPAALLSAINAPENA</sequence>
<dbReference type="HAMAP" id="MF_01023">
    <property type="entry name" value="HisC_aminotrans_2"/>
    <property type="match status" value="1"/>
</dbReference>
<comment type="subunit">
    <text evidence="3 9">Homodimer.</text>
</comment>
<dbReference type="InterPro" id="IPR001917">
    <property type="entry name" value="Aminotrans_II_pyridoxalP_BS"/>
</dbReference>
<reference evidence="11 12" key="1">
    <citation type="submission" date="2019-09" db="EMBL/GenBank/DDBJ databases">
        <title>Phylogeny of genus Pseudoclavibacter and closely related genus.</title>
        <authorList>
            <person name="Li Y."/>
        </authorList>
    </citation>
    <scope>NUCLEOTIDE SEQUENCE [LARGE SCALE GENOMIC DNA]</scope>
    <source>
        <strain evidence="11 12">EGI 60007</strain>
    </source>
</reference>
<dbReference type="Pfam" id="PF00155">
    <property type="entry name" value="Aminotran_1_2"/>
    <property type="match status" value="1"/>
</dbReference>
<dbReference type="InterPro" id="IPR015421">
    <property type="entry name" value="PyrdxlP-dep_Trfase_major"/>
</dbReference>
<evidence type="ECO:0000259" key="10">
    <source>
        <dbReference type="Pfam" id="PF00155"/>
    </source>
</evidence>
<evidence type="ECO:0000256" key="9">
    <source>
        <dbReference type="HAMAP-Rule" id="MF_01023"/>
    </source>
</evidence>
<comment type="caution">
    <text evidence="11">The sequence shown here is derived from an EMBL/GenBank/DDBJ whole genome shotgun (WGS) entry which is preliminary data.</text>
</comment>
<evidence type="ECO:0000256" key="7">
    <source>
        <dbReference type="ARBA" id="ARBA00022898"/>
    </source>
</evidence>
<feature type="modified residue" description="N6-(pyridoxal phosphate)lysine" evidence="9">
    <location>
        <position position="239"/>
    </location>
</feature>
<comment type="cofactor">
    <cofactor evidence="1 9">
        <name>pyridoxal 5'-phosphate</name>
        <dbReference type="ChEBI" id="CHEBI:597326"/>
    </cofactor>
</comment>
<keyword evidence="8 9" id="KW-0368">Histidine biosynthesis</keyword>
<evidence type="ECO:0000256" key="2">
    <source>
        <dbReference type="ARBA" id="ARBA00007970"/>
    </source>
</evidence>
<feature type="domain" description="Aminotransferase class I/classII large" evidence="10">
    <location>
        <begin position="31"/>
        <end position="369"/>
    </location>
</feature>
<proteinExistence type="inferred from homology"/>
<comment type="pathway">
    <text evidence="9">Amino-acid biosynthesis; L-histidine biosynthesis; L-histidine from 5-phospho-alpha-D-ribose 1-diphosphate: step 7/9.</text>
</comment>
<dbReference type="InterPro" id="IPR004839">
    <property type="entry name" value="Aminotransferase_I/II_large"/>
</dbReference>
<keyword evidence="5 9" id="KW-0028">Amino-acid biosynthesis</keyword>
<dbReference type="GO" id="GO:0030170">
    <property type="term" value="F:pyridoxal phosphate binding"/>
    <property type="evidence" value="ECO:0007669"/>
    <property type="project" value="InterPro"/>
</dbReference>
<evidence type="ECO:0000256" key="5">
    <source>
        <dbReference type="ARBA" id="ARBA00022605"/>
    </source>
</evidence>
<dbReference type="RefSeq" id="WP_158030100.1">
    <property type="nucleotide sequence ID" value="NZ_BMHG01000002.1"/>
</dbReference>
<dbReference type="GO" id="GO:0004400">
    <property type="term" value="F:histidinol-phosphate transaminase activity"/>
    <property type="evidence" value="ECO:0007669"/>
    <property type="project" value="UniProtKB-UniRule"/>
</dbReference>
<evidence type="ECO:0000256" key="6">
    <source>
        <dbReference type="ARBA" id="ARBA00022679"/>
    </source>
</evidence>
<keyword evidence="7 9" id="KW-0663">Pyridoxal phosphate</keyword>
<dbReference type="InterPro" id="IPR005861">
    <property type="entry name" value="HisP_aminotrans"/>
</dbReference>
<evidence type="ECO:0000256" key="8">
    <source>
        <dbReference type="ARBA" id="ARBA00023102"/>
    </source>
</evidence>
<dbReference type="EMBL" id="WBJY01000004">
    <property type="protein sequence ID" value="KAB1646934.1"/>
    <property type="molecule type" value="Genomic_DNA"/>
</dbReference>
<gene>
    <name evidence="9" type="primary">hisC</name>
    <name evidence="11" type="ORF">F8O04_14525</name>
</gene>